<evidence type="ECO:0000256" key="3">
    <source>
        <dbReference type="ARBA" id="ARBA00022729"/>
    </source>
</evidence>
<name>A0A7S7RNM9_9BACT</name>
<protein>
    <submittedName>
        <fullName evidence="5">Outer membrane porin, OprD family</fullName>
    </submittedName>
</protein>
<dbReference type="PANTHER" id="PTHR34596:SF2">
    <property type="entry name" value="CHITOPORIN"/>
    <property type="match status" value="1"/>
</dbReference>
<keyword evidence="6" id="KW-1185">Reference proteome</keyword>
<keyword evidence="3 4" id="KW-0732">Signal</keyword>
<dbReference type="InterPro" id="IPR023614">
    <property type="entry name" value="Porin_dom_sf"/>
</dbReference>
<reference evidence="5 6" key="1">
    <citation type="submission" date="2020-05" db="EMBL/GenBank/DDBJ databases">
        <title>Sulfurimonas marisnigri, sp. nov., and Sulfurimonas baltica, sp. nov., manganese oxide reducing chemolithoautotrophs of the class Epsilonproteobacteria isolated from the pelagic redoxclines of the Black and Baltic Seas and emended description of the genus Sulfurimonas.</title>
        <authorList>
            <person name="Henkel J.V."/>
            <person name="Laudan C."/>
            <person name="Werner J."/>
            <person name="Neu T."/>
            <person name="Plewe S."/>
            <person name="Sproer C."/>
            <person name="Bunk B."/>
            <person name="Schulz-Vogt H.N."/>
        </authorList>
    </citation>
    <scope>NUCLEOTIDE SEQUENCE [LARGE SCALE GENOMIC DNA]</scope>
    <source>
        <strain evidence="5 6">GD2</strain>
    </source>
</reference>
<evidence type="ECO:0000256" key="4">
    <source>
        <dbReference type="SAM" id="SignalP"/>
    </source>
</evidence>
<evidence type="ECO:0000313" key="5">
    <source>
        <dbReference type="EMBL" id="QOY52721.1"/>
    </source>
</evidence>
<comment type="similarity">
    <text evidence="1">Belongs to the outer membrane porin (Opr) (TC 1.B.25) family.</text>
</comment>
<dbReference type="AlphaFoldDB" id="A0A7S7RNM9"/>
<organism evidence="5 6">
    <name type="scientific">Candidatus Sulfurimonas baltica</name>
    <dbReference type="NCBI Taxonomy" id="2740404"/>
    <lineage>
        <taxon>Bacteria</taxon>
        <taxon>Pseudomonadati</taxon>
        <taxon>Campylobacterota</taxon>
        <taxon>Epsilonproteobacteria</taxon>
        <taxon>Campylobacterales</taxon>
        <taxon>Sulfurimonadaceae</taxon>
        <taxon>Sulfurimonas</taxon>
    </lineage>
</organism>
<dbReference type="EMBL" id="CP054492">
    <property type="protein sequence ID" value="QOY52721.1"/>
    <property type="molecule type" value="Genomic_DNA"/>
</dbReference>
<dbReference type="InterPro" id="IPR005318">
    <property type="entry name" value="OM_porin_bac"/>
</dbReference>
<dbReference type="GO" id="GO:0015288">
    <property type="term" value="F:porin activity"/>
    <property type="evidence" value="ECO:0007669"/>
    <property type="project" value="TreeGrafter"/>
</dbReference>
<dbReference type="Pfam" id="PF03573">
    <property type="entry name" value="OprD"/>
    <property type="match status" value="1"/>
</dbReference>
<accession>A0A7S7RNM9</accession>
<dbReference type="GO" id="GO:0016020">
    <property type="term" value="C:membrane"/>
    <property type="evidence" value="ECO:0007669"/>
    <property type="project" value="InterPro"/>
</dbReference>
<dbReference type="KEGG" id="sbal:HUE88_03270"/>
<dbReference type="PANTHER" id="PTHR34596">
    <property type="entry name" value="CHITOPORIN"/>
    <property type="match status" value="1"/>
</dbReference>
<feature type="signal peptide" evidence="4">
    <location>
        <begin position="1"/>
        <end position="22"/>
    </location>
</feature>
<gene>
    <name evidence="5" type="ORF">HUE88_03270</name>
</gene>
<evidence type="ECO:0000256" key="1">
    <source>
        <dbReference type="ARBA" id="ARBA00009075"/>
    </source>
</evidence>
<feature type="chain" id="PRO_5032425120" evidence="4">
    <location>
        <begin position="23"/>
        <end position="457"/>
    </location>
</feature>
<evidence type="ECO:0000256" key="2">
    <source>
        <dbReference type="ARBA" id="ARBA00022448"/>
    </source>
</evidence>
<sequence length="457" mass="49282">MKKQLLFSAITAGLICSVNVQAAEDLSTMFSEGKTSGQVRMFYVDREYQGSSGTNNQRNSMAVGGHLKFETADYNGLNFATAVYTTNDINLFDYSDNASEDSLKKDPTLLGPDGSYSILGEAYVGYKRGNTSFKYGRMSFDSAMMGGDDARMLKNLFQGYVLTNKDITNVNIQLAHITKFAQGTFGNVYGAGGILGATSGYSAHDATSQVGSFKNMGEYAVGKNTNGVTSLMATYKNGNFKAKIGDDYAHDLYNTIYADASISWTCLFSDKVKPFFAAQAIKQNSVGDKLMKDSGLGGNGEIDSSYWAGKFGAKAGGFTGYVAYSTTGKNSATDSSYKNAIITQFGGMPAFTQGMVTRHQFLAGTDTTKFGASYSFKEMGTNASLAGYYASFDMDANSGYGGTRTATEAGFDAIYYPASVKNLQLRFRGNFPRDFAGSDATTTTGWNEYRLIANYNF</sequence>
<proteinExistence type="inferred from homology"/>
<dbReference type="Gene3D" id="2.40.160.10">
    <property type="entry name" value="Porin"/>
    <property type="match status" value="1"/>
</dbReference>
<dbReference type="RefSeq" id="WP_194371026.1">
    <property type="nucleotide sequence ID" value="NZ_CP054492.1"/>
</dbReference>
<dbReference type="Proteomes" id="UP000593994">
    <property type="component" value="Chromosome"/>
</dbReference>
<keyword evidence="2" id="KW-0813">Transport</keyword>
<evidence type="ECO:0000313" key="6">
    <source>
        <dbReference type="Proteomes" id="UP000593994"/>
    </source>
</evidence>